<evidence type="ECO:0000256" key="5">
    <source>
        <dbReference type="RuleBase" id="RU363034"/>
    </source>
</evidence>
<dbReference type="FunFam" id="2.40.10.10:FF:000002">
    <property type="entry name" value="Transmembrane protease serine"/>
    <property type="match status" value="1"/>
</dbReference>
<dbReference type="SUPFAM" id="SSF50494">
    <property type="entry name" value="Trypsin-like serine proteases"/>
    <property type="match status" value="1"/>
</dbReference>
<dbReference type="SMART" id="SM00020">
    <property type="entry name" value="Tryp_SPc"/>
    <property type="match status" value="1"/>
</dbReference>
<dbReference type="PRINTS" id="PR00722">
    <property type="entry name" value="CHYMOTRYPSIN"/>
</dbReference>
<dbReference type="OrthoDB" id="10061449at2759"/>
<feature type="domain" description="Peptidase S1" evidence="6">
    <location>
        <begin position="27"/>
        <end position="354"/>
    </location>
</feature>
<dbReference type="InterPro" id="IPR033116">
    <property type="entry name" value="TRYPSIN_SER"/>
</dbReference>
<keyword evidence="5" id="KW-0645">Protease</keyword>
<keyword evidence="5" id="KW-0720">Serine protease</keyword>
<dbReference type="GO" id="GO:0006508">
    <property type="term" value="P:proteolysis"/>
    <property type="evidence" value="ECO:0007669"/>
    <property type="project" value="UniProtKB-KW"/>
</dbReference>
<reference evidence="7 8" key="1">
    <citation type="submission" date="2019-05" db="EMBL/GenBank/DDBJ databases">
        <title>Another draft genome of Portunus trituberculatus and its Hox gene families provides insights of decapod evolution.</title>
        <authorList>
            <person name="Jeong J.-H."/>
            <person name="Song I."/>
            <person name="Kim S."/>
            <person name="Choi T."/>
            <person name="Kim D."/>
            <person name="Ryu S."/>
            <person name="Kim W."/>
        </authorList>
    </citation>
    <scope>NUCLEOTIDE SEQUENCE [LARGE SCALE GENOMIC DNA]</scope>
    <source>
        <tissue evidence="7">Muscle</tissue>
    </source>
</reference>
<dbReference type="CDD" id="cd00190">
    <property type="entry name" value="Tryp_SPc"/>
    <property type="match status" value="1"/>
</dbReference>
<dbReference type="PROSITE" id="PS00134">
    <property type="entry name" value="TRYPSIN_HIS"/>
    <property type="match status" value="1"/>
</dbReference>
<evidence type="ECO:0000313" key="7">
    <source>
        <dbReference type="EMBL" id="MPC10278.1"/>
    </source>
</evidence>
<name>A0A5B7CMG7_PORTR</name>
<evidence type="ECO:0000256" key="1">
    <source>
        <dbReference type="ARBA" id="ARBA00004613"/>
    </source>
</evidence>
<keyword evidence="8" id="KW-1185">Reference proteome</keyword>
<keyword evidence="5" id="KW-0378">Hydrolase</keyword>
<dbReference type="InterPro" id="IPR043504">
    <property type="entry name" value="Peptidase_S1_PA_chymotrypsin"/>
</dbReference>
<dbReference type="AlphaFoldDB" id="A0A5B7CMG7"/>
<dbReference type="PANTHER" id="PTHR24252">
    <property type="entry name" value="ACROSIN-RELATED"/>
    <property type="match status" value="1"/>
</dbReference>
<dbReference type="Proteomes" id="UP000324222">
    <property type="component" value="Unassembled WGS sequence"/>
</dbReference>
<dbReference type="PROSITE" id="PS50240">
    <property type="entry name" value="TRYPSIN_DOM"/>
    <property type="match status" value="1"/>
</dbReference>
<gene>
    <name evidence="7" type="primary">Sb_15</name>
    <name evidence="7" type="ORF">E2C01_002910</name>
</gene>
<dbReference type="Pfam" id="PF00089">
    <property type="entry name" value="Trypsin"/>
    <property type="match status" value="2"/>
</dbReference>
<evidence type="ECO:0000256" key="4">
    <source>
        <dbReference type="ARBA" id="ARBA00024195"/>
    </source>
</evidence>
<keyword evidence="2" id="KW-0964">Secreted</keyword>
<organism evidence="7 8">
    <name type="scientific">Portunus trituberculatus</name>
    <name type="common">Swimming crab</name>
    <name type="synonym">Neptunus trituberculatus</name>
    <dbReference type="NCBI Taxonomy" id="210409"/>
    <lineage>
        <taxon>Eukaryota</taxon>
        <taxon>Metazoa</taxon>
        <taxon>Ecdysozoa</taxon>
        <taxon>Arthropoda</taxon>
        <taxon>Crustacea</taxon>
        <taxon>Multicrustacea</taxon>
        <taxon>Malacostraca</taxon>
        <taxon>Eumalacostraca</taxon>
        <taxon>Eucarida</taxon>
        <taxon>Decapoda</taxon>
        <taxon>Pleocyemata</taxon>
        <taxon>Brachyura</taxon>
        <taxon>Eubrachyura</taxon>
        <taxon>Portunoidea</taxon>
        <taxon>Portunidae</taxon>
        <taxon>Portuninae</taxon>
        <taxon>Portunus</taxon>
    </lineage>
</organism>
<dbReference type="Gene3D" id="2.40.10.10">
    <property type="entry name" value="Trypsin-like serine proteases"/>
    <property type="match status" value="2"/>
</dbReference>
<evidence type="ECO:0000256" key="2">
    <source>
        <dbReference type="ARBA" id="ARBA00022525"/>
    </source>
</evidence>
<dbReference type="FunFam" id="2.40.10.10:FF:000122">
    <property type="entry name" value="Chymotrypsin-like elastase family member 1"/>
    <property type="match status" value="1"/>
</dbReference>
<dbReference type="EMBL" id="VSRR010000109">
    <property type="protein sequence ID" value="MPC10278.1"/>
    <property type="molecule type" value="Genomic_DNA"/>
</dbReference>
<dbReference type="PROSITE" id="PS00135">
    <property type="entry name" value="TRYPSIN_SER"/>
    <property type="match status" value="1"/>
</dbReference>
<dbReference type="PANTHER" id="PTHR24252:SF7">
    <property type="entry name" value="HYALIN"/>
    <property type="match status" value="1"/>
</dbReference>
<dbReference type="GO" id="GO:0005576">
    <property type="term" value="C:extracellular region"/>
    <property type="evidence" value="ECO:0007669"/>
    <property type="project" value="UniProtKB-SubCell"/>
</dbReference>
<dbReference type="InterPro" id="IPR001314">
    <property type="entry name" value="Peptidase_S1A"/>
</dbReference>
<dbReference type="GO" id="GO:0004252">
    <property type="term" value="F:serine-type endopeptidase activity"/>
    <property type="evidence" value="ECO:0007669"/>
    <property type="project" value="InterPro"/>
</dbReference>
<evidence type="ECO:0000256" key="3">
    <source>
        <dbReference type="ARBA" id="ARBA00023157"/>
    </source>
</evidence>
<proteinExistence type="inferred from homology"/>
<keyword evidence="3" id="KW-1015">Disulfide bond</keyword>
<dbReference type="InterPro" id="IPR018114">
    <property type="entry name" value="TRYPSIN_HIS"/>
</dbReference>
<comment type="similarity">
    <text evidence="4">Belongs to the peptidase S1 family. CLIP subfamily.</text>
</comment>
<accession>A0A5B7CMG7</accession>
<comment type="caution">
    <text evidence="7">The sequence shown here is derived from an EMBL/GenBank/DDBJ whole genome shotgun (WGS) entry which is preliminary data.</text>
</comment>
<comment type="subcellular location">
    <subcellularLocation>
        <location evidence="1">Secreted</location>
    </subcellularLocation>
</comment>
<sequence length="354" mass="39116">MSFPVSSRNNEICGIRRNSVPDLFTRIVGGTEAERNEFPWQVSLQYVSNWYTHHICGGTVIDQRWIMTAAHCTHIYQSYQLIVVAGEHNLKRKHGEEQTRNIETMIEHPQYNARTQEYDMAMIKLSQPLILDGVTVSPICLPPYFKQFMGEGVHNVFLLITLHHADSSDSLWCIDLKSIFLLDRSSSMLGTSYQHLISAGDSPSGDGLVTGWGDTEEGGESSDVLMKVVVPIITDEKCRDDYRAIGYSGPITDNMMCAGYPAGGKDACQGDSGGPFICLGDDKRYYLAGVVSWGIGCAQPGVPGVYTEDMAVTALLATTQDLHAGLPTYADQTGRPPRFLPLCWSACISLYYSY</sequence>
<evidence type="ECO:0000313" key="8">
    <source>
        <dbReference type="Proteomes" id="UP000324222"/>
    </source>
</evidence>
<dbReference type="InterPro" id="IPR001254">
    <property type="entry name" value="Trypsin_dom"/>
</dbReference>
<evidence type="ECO:0000259" key="6">
    <source>
        <dbReference type="PROSITE" id="PS50240"/>
    </source>
</evidence>
<dbReference type="InterPro" id="IPR009003">
    <property type="entry name" value="Peptidase_S1_PA"/>
</dbReference>
<protein>
    <submittedName>
        <fullName evidence="7">Serine proteinase stubble</fullName>
    </submittedName>
</protein>